<reference evidence="2" key="1">
    <citation type="submission" date="2019-02" db="EMBL/GenBank/DDBJ databases">
        <authorList>
            <person name="Gruber-Vodicka R. H."/>
            <person name="Seah K. B. B."/>
        </authorList>
    </citation>
    <scope>NUCLEOTIDE SEQUENCE</scope>
    <source>
        <strain evidence="2">BECK_S313</strain>
    </source>
</reference>
<dbReference type="InterPro" id="IPR041180">
    <property type="entry name" value="Nmad2"/>
</dbReference>
<organism evidence="2">
    <name type="scientific">Candidatus Kentrum sp. LPFa</name>
    <dbReference type="NCBI Taxonomy" id="2126335"/>
    <lineage>
        <taxon>Bacteria</taxon>
        <taxon>Pseudomonadati</taxon>
        <taxon>Pseudomonadota</taxon>
        <taxon>Gammaproteobacteria</taxon>
        <taxon>Candidatus Kentrum</taxon>
    </lineage>
</organism>
<evidence type="ECO:0000313" key="2">
    <source>
        <dbReference type="EMBL" id="VFK20813.1"/>
    </source>
</evidence>
<proteinExistence type="predicted"/>
<gene>
    <name evidence="2" type="ORF">BECKLPF1236B_GA0070989_12264</name>
</gene>
<feature type="domain" description="Nucleotide modification associated" evidence="1">
    <location>
        <begin position="2"/>
        <end position="101"/>
    </location>
</feature>
<accession>A0A450WUQ8</accession>
<evidence type="ECO:0000259" key="1">
    <source>
        <dbReference type="Pfam" id="PF18753"/>
    </source>
</evidence>
<sequence length="111" mass="12565">MLFSYVVARDYGFAPNPFFGVCTLATCKPRIRKAATIGDWVIGTGSKKNDRQGVLVYVMRVSEAMTFNEYWSDARFLRKIPNLRGSKKQAFGDNIYYRDGRWAVVSSGIPP</sequence>
<dbReference type="AlphaFoldDB" id="A0A450WUQ8"/>
<name>A0A450WUQ8_9GAMM</name>
<dbReference type="EMBL" id="CAADFK010000226">
    <property type="protein sequence ID" value="VFK20813.1"/>
    <property type="molecule type" value="Genomic_DNA"/>
</dbReference>
<dbReference type="Pfam" id="PF18753">
    <property type="entry name" value="Nmad2"/>
    <property type="match status" value="1"/>
</dbReference>
<protein>
    <recommendedName>
        <fullName evidence="1">Nucleotide modification associated domain-containing protein</fullName>
    </recommendedName>
</protein>